<keyword evidence="8" id="KW-0472">Membrane</keyword>
<comment type="similarity">
    <text evidence="11">Belongs to the amiloride-sensitive sodium channel (TC 1.A.6) family.</text>
</comment>
<organism evidence="12 13">
    <name type="scientific">Oikopleura dioica</name>
    <name type="common">Tunicate</name>
    <dbReference type="NCBI Taxonomy" id="34765"/>
    <lineage>
        <taxon>Eukaryota</taxon>
        <taxon>Metazoa</taxon>
        <taxon>Chordata</taxon>
        <taxon>Tunicata</taxon>
        <taxon>Appendicularia</taxon>
        <taxon>Copelata</taxon>
        <taxon>Oikopleuridae</taxon>
        <taxon>Oikopleura</taxon>
    </lineage>
</organism>
<proteinExistence type="inferred from homology"/>
<keyword evidence="13" id="KW-1185">Reference proteome</keyword>
<dbReference type="Pfam" id="PF00858">
    <property type="entry name" value="ASC"/>
    <property type="match status" value="1"/>
</dbReference>
<keyword evidence="5" id="KW-1133">Transmembrane helix</keyword>
<evidence type="ECO:0000256" key="5">
    <source>
        <dbReference type="ARBA" id="ARBA00022989"/>
    </source>
</evidence>
<gene>
    <name evidence="12" type="ORF">OKIOD_LOCUS16307</name>
</gene>
<evidence type="ECO:0000256" key="11">
    <source>
        <dbReference type="RuleBase" id="RU000679"/>
    </source>
</evidence>
<keyword evidence="10 11" id="KW-0407">Ion channel</keyword>
<keyword evidence="7 11" id="KW-0406">Ion transport</keyword>
<comment type="subcellular location">
    <subcellularLocation>
        <location evidence="1">Membrane</location>
        <topology evidence="1">Multi-pass membrane protein</topology>
    </subcellularLocation>
</comment>
<keyword evidence="4 11" id="KW-0812">Transmembrane</keyword>
<keyword evidence="6" id="KW-0915">Sodium</keyword>
<accession>A0ABN7TA06</accession>
<evidence type="ECO:0000256" key="10">
    <source>
        <dbReference type="ARBA" id="ARBA00023303"/>
    </source>
</evidence>
<evidence type="ECO:0000256" key="9">
    <source>
        <dbReference type="ARBA" id="ARBA00023201"/>
    </source>
</evidence>
<evidence type="ECO:0000313" key="12">
    <source>
        <dbReference type="EMBL" id="CAG5113432.1"/>
    </source>
</evidence>
<evidence type="ECO:0000256" key="3">
    <source>
        <dbReference type="ARBA" id="ARBA00022461"/>
    </source>
</evidence>
<dbReference type="Proteomes" id="UP001158576">
    <property type="component" value="Chromosome 2"/>
</dbReference>
<keyword evidence="3 11" id="KW-0894">Sodium channel</keyword>
<keyword evidence="9 11" id="KW-0739">Sodium transport</keyword>
<dbReference type="EMBL" id="OU015567">
    <property type="protein sequence ID" value="CAG5113432.1"/>
    <property type="molecule type" value="Genomic_DNA"/>
</dbReference>
<protein>
    <submittedName>
        <fullName evidence="12">Oidioi.mRNA.OKI2018_I69.chr2.g7542.t1.cds</fullName>
    </submittedName>
</protein>
<dbReference type="Gene3D" id="1.10.287.770">
    <property type="entry name" value="YojJ-like"/>
    <property type="match status" value="1"/>
</dbReference>
<keyword evidence="2 11" id="KW-0813">Transport</keyword>
<evidence type="ECO:0000256" key="2">
    <source>
        <dbReference type="ARBA" id="ARBA00022448"/>
    </source>
</evidence>
<evidence type="ECO:0000256" key="7">
    <source>
        <dbReference type="ARBA" id="ARBA00023065"/>
    </source>
</evidence>
<name>A0ABN7TA06_OIKDI</name>
<sequence length="380" mass="44474">MHSKWKIQKYYPEINDTILKAFYGSADKHLNWHKKEWERFNQIDLDEFLSKTQPDIEIKHCLFDSLNCDHIWKTKKTKLGRCLEFDLYQEVDNGHFLHLSRIDLNSSEHNLGFVAGMNKSDETYGWSTVPKVRKIPSGRAIFYLQLFRYLQKATCEMELLISQIIALCNCQPNYLHNFPKEKFGENIKLCTFYDNVKCVAHVIERKGLTKNVKGCSPACQSYEFNQDKIQYRVPPNTSNDPNKYFMTAVLRTTEERVTVVEEQKQYSLNELFADIGGSLGLILGLSAVKILQMWFSFVSRTKKFLHDQHIKRCKATVHQRFLDCKFKYTSRRGYMKFWGRKSGSDIRKSGGNYPSLAGSPIRENYQLKQTRLQPLDVLNI</sequence>
<evidence type="ECO:0000256" key="6">
    <source>
        <dbReference type="ARBA" id="ARBA00023053"/>
    </source>
</evidence>
<evidence type="ECO:0000256" key="4">
    <source>
        <dbReference type="ARBA" id="ARBA00022692"/>
    </source>
</evidence>
<dbReference type="InterPro" id="IPR001873">
    <property type="entry name" value="ENaC"/>
</dbReference>
<evidence type="ECO:0000256" key="1">
    <source>
        <dbReference type="ARBA" id="ARBA00004141"/>
    </source>
</evidence>
<evidence type="ECO:0000313" key="13">
    <source>
        <dbReference type="Proteomes" id="UP001158576"/>
    </source>
</evidence>
<reference evidence="12 13" key="1">
    <citation type="submission" date="2021-04" db="EMBL/GenBank/DDBJ databases">
        <authorList>
            <person name="Bliznina A."/>
        </authorList>
    </citation>
    <scope>NUCLEOTIDE SEQUENCE [LARGE SCALE GENOMIC DNA]</scope>
</reference>
<dbReference type="PANTHER" id="PTHR11690">
    <property type="entry name" value="AMILORIDE-SENSITIVE SODIUM CHANNEL-RELATED"/>
    <property type="match status" value="1"/>
</dbReference>
<evidence type="ECO:0000256" key="8">
    <source>
        <dbReference type="ARBA" id="ARBA00023136"/>
    </source>
</evidence>